<evidence type="ECO:0000313" key="2">
    <source>
        <dbReference type="Proteomes" id="UP001589890"/>
    </source>
</evidence>
<evidence type="ECO:0008006" key="3">
    <source>
        <dbReference type="Google" id="ProtNLM"/>
    </source>
</evidence>
<dbReference type="RefSeq" id="WP_380046071.1">
    <property type="nucleotide sequence ID" value="NZ_JBHLTC010000012.1"/>
</dbReference>
<proteinExistence type="predicted"/>
<reference evidence="1 2" key="1">
    <citation type="submission" date="2024-09" db="EMBL/GenBank/DDBJ databases">
        <authorList>
            <person name="Sun Q."/>
            <person name="Mori K."/>
        </authorList>
    </citation>
    <scope>NUCLEOTIDE SEQUENCE [LARGE SCALE GENOMIC DNA]</scope>
    <source>
        <strain evidence="1 2">CGMCC 1.15906</strain>
    </source>
</reference>
<dbReference type="Proteomes" id="UP001589890">
    <property type="component" value="Unassembled WGS sequence"/>
</dbReference>
<sequence length="72" mass="7869">MDKFVTPAEPELIQRLPLPSHVTVFAGGKWRPAWLIARVHDPEGWFGTVQFDDDDGAEVTAQLPADQIAAAA</sequence>
<gene>
    <name evidence="1" type="ORF">ACFFGN_10860</name>
</gene>
<comment type="caution">
    <text evidence="1">The sequence shown here is derived from an EMBL/GenBank/DDBJ whole genome shotgun (WGS) entry which is preliminary data.</text>
</comment>
<dbReference type="EMBL" id="JBHLTC010000012">
    <property type="protein sequence ID" value="MFC0624563.1"/>
    <property type="molecule type" value="Genomic_DNA"/>
</dbReference>
<keyword evidence="2" id="KW-1185">Reference proteome</keyword>
<protein>
    <recommendedName>
        <fullName evidence="3">DUF1918 domain-containing protein</fullName>
    </recommendedName>
</protein>
<accession>A0ABV6QJ16</accession>
<name>A0ABV6QJ16_9ACTN</name>
<evidence type="ECO:0000313" key="1">
    <source>
        <dbReference type="EMBL" id="MFC0624563.1"/>
    </source>
</evidence>
<organism evidence="1 2">
    <name type="scientific">Kribbella deserti</name>
    <dbReference type="NCBI Taxonomy" id="1926257"/>
    <lineage>
        <taxon>Bacteria</taxon>
        <taxon>Bacillati</taxon>
        <taxon>Actinomycetota</taxon>
        <taxon>Actinomycetes</taxon>
        <taxon>Propionibacteriales</taxon>
        <taxon>Kribbellaceae</taxon>
        <taxon>Kribbella</taxon>
    </lineage>
</organism>